<evidence type="ECO:0000313" key="2">
    <source>
        <dbReference type="Proteomes" id="UP000032515"/>
    </source>
</evidence>
<dbReference type="EMBL" id="JXXE01000767">
    <property type="protein sequence ID" value="KIZ33226.1"/>
    <property type="molecule type" value="Genomic_DNA"/>
</dbReference>
<comment type="caution">
    <text evidence="1">The sequence shown here is derived from an EMBL/GenBank/DDBJ whole genome shotgun (WGS) entry which is preliminary data.</text>
</comment>
<feature type="non-terminal residue" evidence="1">
    <location>
        <position position="141"/>
    </location>
</feature>
<sequence length="141" mass="15566">MLRIKKLLIPGVDTKLLVRDATALMPELSRRRFIAGGASLGALTLLTGCDVVDGDGAEHLLAKVSKFNDSVQAAIFNPNTLAPTYSEKDITRPFPFNAYYSLDEAPTIDGKDWKLEVSGLVDNKKSWTLDELYKLPEVKQI</sequence>
<dbReference type="InterPro" id="IPR036374">
    <property type="entry name" value="OxRdtase_Mopterin-bd_sf"/>
</dbReference>
<dbReference type="Proteomes" id="UP000032515">
    <property type="component" value="Unassembled WGS sequence"/>
</dbReference>
<protein>
    <submittedName>
        <fullName evidence="1">Molybdopterin-binding protein</fullName>
    </submittedName>
</protein>
<dbReference type="AlphaFoldDB" id="A0A0D7DYB1"/>
<name>A0A0D7DYB1_RHOPL</name>
<dbReference type="PATRIC" id="fig|1076.23.peg.4092"/>
<proteinExistence type="predicted"/>
<dbReference type="Gene3D" id="3.90.420.10">
    <property type="entry name" value="Oxidoreductase, molybdopterin-binding domain"/>
    <property type="match status" value="1"/>
</dbReference>
<gene>
    <name evidence="1" type="ORF">OO17_28670</name>
</gene>
<evidence type="ECO:0000313" key="1">
    <source>
        <dbReference type="EMBL" id="KIZ33226.1"/>
    </source>
</evidence>
<dbReference type="SUPFAM" id="SSF56524">
    <property type="entry name" value="Oxidoreductase molybdopterin-binding domain"/>
    <property type="match status" value="1"/>
</dbReference>
<reference evidence="1 2" key="1">
    <citation type="submission" date="2014-11" db="EMBL/GenBank/DDBJ databases">
        <title>Genomics and ecophysiology of heterotrophic nitrogen fixing bacteria isolated from estuarine surface water.</title>
        <authorList>
            <person name="Bentzon-Tilia M."/>
            <person name="Severin I."/>
            <person name="Hansen L.H."/>
            <person name="Riemann L."/>
        </authorList>
    </citation>
    <scope>NUCLEOTIDE SEQUENCE [LARGE SCALE GENOMIC DNA]</scope>
    <source>
        <strain evidence="1 2">BAL398</strain>
    </source>
</reference>
<organism evidence="1 2">
    <name type="scientific">Rhodopseudomonas palustris</name>
    <dbReference type="NCBI Taxonomy" id="1076"/>
    <lineage>
        <taxon>Bacteria</taxon>
        <taxon>Pseudomonadati</taxon>
        <taxon>Pseudomonadota</taxon>
        <taxon>Alphaproteobacteria</taxon>
        <taxon>Hyphomicrobiales</taxon>
        <taxon>Nitrobacteraceae</taxon>
        <taxon>Rhodopseudomonas</taxon>
    </lineage>
</organism>
<accession>A0A0D7DYB1</accession>